<dbReference type="AlphaFoldDB" id="A0A0U1MBI4"/>
<name>A0A0U1MBI4_TALIS</name>
<evidence type="ECO:0000256" key="1">
    <source>
        <dbReference type="SAM" id="MobiDB-lite"/>
    </source>
</evidence>
<keyword evidence="3" id="KW-1185">Reference proteome</keyword>
<feature type="region of interest" description="Disordered" evidence="1">
    <location>
        <begin position="570"/>
        <end position="591"/>
    </location>
</feature>
<evidence type="ECO:0000313" key="2">
    <source>
        <dbReference type="EMBL" id="CRG92915.1"/>
    </source>
</evidence>
<dbReference type="Proteomes" id="UP000054383">
    <property type="component" value="Unassembled WGS sequence"/>
</dbReference>
<dbReference type="PANTHER" id="PTHR37535:SF3">
    <property type="entry name" value="FLUG DOMAIN-CONTAINING PROTEIN"/>
    <property type="match status" value="1"/>
</dbReference>
<gene>
    <name evidence="2" type="ORF">PISL3812_09993</name>
</gene>
<proteinExistence type="predicted"/>
<dbReference type="EMBL" id="CVMT01000035">
    <property type="protein sequence ID" value="CRG92915.1"/>
    <property type="molecule type" value="Genomic_DNA"/>
</dbReference>
<dbReference type="PANTHER" id="PTHR37535">
    <property type="entry name" value="FLUG DOMAIN PROTEIN"/>
    <property type="match status" value="1"/>
</dbReference>
<reference evidence="2 3" key="1">
    <citation type="submission" date="2015-04" db="EMBL/GenBank/DDBJ databases">
        <authorList>
            <person name="Syromyatnikov M.Y."/>
            <person name="Popov V.N."/>
        </authorList>
    </citation>
    <scope>NUCLEOTIDE SEQUENCE [LARGE SCALE GENOMIC DNA]</scope>
    <source>
        <strain evidence="2">WF-38-12</strain>
    </source>
</reference>
<dbReference type="OrthoDB" id="5400577at2759"/>
<evidence type="ECO:0000313" key="3">
    <source>
        <dbReference type="Proteomes" id="UP000054383"/>
    </source>
</evidence>
<dbReference type="STRING" id="28573.A0A0U1MBI4"/>
<protein>
    <submittedName>
        <fullName evidence="2">DNA polymerase III subunit alpha</fullName>
    </submittedName>
</protein>
<sequence>MRAFDKVNFSNIHIAFTQNAGYFETPTYHSIRRQVGKDLTKRYAPEERSQVLNQDPSVYGRDYIAHTSSADVKNAVTGGEERADLLEYFQSFDQFLVHGLPCRLPSEKEKEALGDPELIRQREQLKKVECSGYSEPIRAMKVKLKTSETSILKKALRRYQEEWVSDYRNTTIMSRGKTRRDTSQKSWLSHTLGKVMPERTRLAKTMPGAAQITHEEKLVVLKDLITYVTRDYSVVYLPNEEPVDDMCPVQGCQQKMTDLNNRAKSKHVHHCRRNEFAQKHRREPSTVHYCYFDCFTWFCDGEEWEKHCSQHLGSLTSLHCEVIMYCNTMIRPAYCPQCLGNTSLKPSERLRKYVRSDDLRDHLEKNHAHDSVCCPSLCGQKFDNDEYRAFHWCDVHGLNSAIWKKMIASQSIKSEKLSIQSTERSQNAVEAEETILGGPSDVTTKTGCWKADDDRDIKGAESIASPNGTLLDMDWEATSPLLRDASSISRQLSPEPIPIDPRILSEQHIEITESAHEDSQKENVTCHQKGQNTVLDIEVPGEQGHNTCDTSTDYPTTCDLLQIPDTCKKPSTKPSKTRLIKNDPPLSEGPMTRAKCRAQSRVTKAPRLRPRRKCRVY</sequence>
<organism evidence="2 3">
    <name type="scientific">Talaromyces islandicus</name>
    <name type="common">Penicillium islandicum</name>
    <dbReference type="NCBI Taxonomy" id="28573"/>
    <lineage>
        <taxon>Eukaryota</taxon>
        <taxon>Fungi</taxon>
        <taxon>Dikarya</taxon>
        <taxon>Ascomycota</taxon>
        <taxon>Pezizomycotina</taxon>
        <taxon>Eurotiomycetes</taxon>
        <taxon>Eurotiomycetidae</taxon>
        <taxon>Eurotiales</taxon>
        <taxon>Trichocomaceae</taxon>
        <taxon>Talaromyces</taxon>
        <taxon>Talaromyces sect. Islandici</taxon>
    </lineage>
</organism>
<accession>A0A0U1MBI4</accession>